<accession>A0A5N6SDN8</accession>
<sequence>MVHATQINPVFPAYSCGDFGVSRSEFEFIVSPNSPSSTNWKAIKAGVAWIPRTCLPMIMIRNEVGEGVNTAMAPLPLSATKMGSLLQRLATGPSIESKSATSGEFDQLGWKAVPEVSGDAIGKLRSIDPQDLGAVLRALEIGQLKLKPSRSEKQNLSPTEPKASHPFVSAATAAQGDEVPTEPNTVLTQPITTSSASEGGRPTVPEVPPAACSSEPDSSTS</sequence>
<keyword evidence="3" id="KW-1185">Reference proteome</keyword>
<organism evidence="2 3">
    <name type="scientific">Aspergillus pseudotamarii</name>
    <dbReference type="NCBI Taxonomy" id="132259"/>
    <lineage>
        <taxon>Eukaryota</taxon>
        <taxon>Fungi</taxon>
        <taxon>Dikarya</taxon>
        <taxon>Ascomycota</taxon>
        <taxon>Pezizomycotina</taxon>
        <taxon>Eurotiomycetes</taxon>
        <taxon>Eurotiomycetidae</taxon>
        <taxon>Eurotiales</taxon>
        <taxon>Aspergillaceae</taxon>
        <taxon>Aspergillus</taxon>
        <taxon>Aspergillus subgen. Circumdati</taxon>
    </lineage>
</organism>
<dbReference type="Proteomes" id="UP000325672">
    <property type="component" value="Unassembled WGS sequence"/>
</dbReference>
<protein>
    <submittedName>
        <fullName evidence="2">Uncharacterized protein</fullName>
    </submittedName>
</protein>
<evidence type="ECO:0000313" key="3">
    <source>
        <dbReference type="Proteomes" id="UP000325672"/>
    </source>
</evidence>
<evidence type="ECO:0000313" key="2">
    <source>
        <dbReference type="EMBL" id="KAE8131791.1"/>
    </source>
</evidence>
<dbReference type="RefSeq" id="XP_031907854.1">
    <property type="nucleotide sequence ID" value="XM_032061021.1"/>
</dbReference>
<reference evidence="2 3" key="1">
    <citation type="submission" date="2019-04" db="EMBL/GenBank/DDBJ databases">
        <title>Friends and foes A comparative genomics study of 23 Aspergillus species from section Flavi.</title>
        <authorList>
            <consortium name="DOE Joint Genome Institute"/>
            <person name="Kjaerbolling I."/>
            <person name="Vesth T."/>
            <person name="Frisvad J.C."/>
            <person name="Nybo J.L."/>
            <person name="Theobald S."/>
            <person name="Kildgaard S."/>
            <person name="Isbrandt T."/>
            <person name="Kuo A."/>
            <person name="Sato A."/>
            <person name="Lyhne E.K."/>
            <person name="Kogle M.E."/>
            <person name="Wiebenga A."/>
            <person name="Kun R.S."/>
            <person name="Lubbers R.J."/>
            <person name="Makela M.R."/>
            <person name="Barry K."/>
            <person name="Chovatia M."/>
            <person name="Clum A."/>
            <person name="Daum C."/>
            <person name="Haridas S."/>
            <person name="He G."/>
            <person name="LaButti K."/>
            <person name="Lipzen A."/>
            <person name="Mondo S."/>
            <person name="Riley R."/>
            <person name="Salamov A."/>
            <person name="Simmons B.A."/>
            <person name="Magnuson J.K."/>
            <person name="Henrissat B."/>
            <person name="Mortensen U.H."/>
            <person name="Larsen T.O."/>
            <person name="Devries R.P."/>
            <person name="Grigoriev I.V."/>
            <person name="Machida M."/>
            <person name="Baker S.E."/>
            <person name="Andersen M.R."/>
        </authorList>
    </citation>
    <scope>NUCLEOTIDE SEQUENCE [LARGE SCALE GENOMIC DNA]</scope>
    <source>
        <strain evidence="2 3">CBS 117625</strain>
    </source>
</reference>
<dbReference type="GeneID" id="43645231"/>
<dbReference type="EMBL" id="ML743649">
    <property type="protein sequence ID" value="KAE8131791.1"/>
    <property type="molecule type" value="Genomic_DNA"/>
</dbReference>
<feature type="region of interest" description="Disordered" evidence="1">
    <location>
        <begin position="148"/>
        <end position="221"/>
    </location>
</feature>
<gene>
    <name evidence="2" type="ORF">BDV38DRAFT_288372</name>
</gene>
<dbReference type="AlphaFoldDB" id="A0A5N6SDN8"/>
<feature type="compositionally biased region" description="Polar residues" evidence="1">
    <location>
        <begin position="182"/>
        <end position="197"/>
    </location>
</feature>
<proteinExistence type="predicted"/>
<dbReference type="OrthoDB" id="10625560at2759"/>
<name>A0A5N6SDN8_ASPPS</name>
<evidence type="ECO:0000256" key="1">
    <source>
        <dbReference type="SAM" id="MobiDB-lite"/>
    </source>
</evidence>